<dbReference type="EMBL" id="JAUOTP010000004">
    <property type="protein sequence ID" value="MDO6414918.1"/>
    <property type="molecule type" value="Genomic_DNA"/>
</dbReference>
<accession>A0ABT8Y9A5</accession>
<keyword evidence="4" id="KW-1185">Reference proteome</keyword>
<feature type="transmembrane region" description="Helical" evidence="1">
    <location>
        <begin position="143"/>
        <end position="162"/>
    </location>
</feature>
<organism evidence="3 4">
    <name type="scientific">Sphingomonas natans</name>
    <dbReference type="NCBI Taxonomy" id="3063330"/>
    <lineage>
        <taxon>Bacteria</taxon>
        <taxon>Pseudomonadati</taxon>
        <taxon>Pseudomonadota</taxon>
        <taxon>Alphaproteobacteria</taxon>
        <taxon>Sphingomonadales</taxon>
        <taxon>Sphingomonadaceae</taxon>
        <taxon>Sphingomonas</taxon>
    </lineage>
</organism>
<feature type="domain" description="Signal transduction histidine kinase internal region" evidence="2">
    <location>
        <begin position="184"/>
        <end position="264"/>
    </location>
</feature>
<keyword evidence="3" id="KW-0808">Transferase</keyword>
<keyword evidence="3" id="KW-0418">Kinase</keyword>
<feature type="transmembrane region" description="Helical" evidence="1">
    <location>
        <begin position="33"/>
        <end position="52"/>
    </location>
</feature>
<protein>
    <submittedName>
        <fullName evidence="3">Histidine kinase</fullName>
    </submittedName>
</protein>
<name>A0ABT8Y9A5_9SPHN</name>
<comment type="caution">
    <text evidence="3">The sequence shown here is derived from an EMBL/GenBank/DDBJ whole genome shotgun (WGS) entry which is preliminary data.</text>
</comment>
<dbReference type="PANTHER" id="PTHR34220">
    <property type="entry name" value="SENSOR HISTIDINE KINASE YPDA"/>
    <property type="match status" value="1"/>
</dbReference>
<feature type="transmembrane region" description="Helical" evidence="1">
    <location>
        <begin position="64"/>
        <end position="85"/>
    </location>
</feature>
<sequence length="372" mass="40587">MHGSLVFNASSSSSARRADRLQGGREDVQWREGLVATVALWSFTLLIYLPMIVGRYRGMGVTSVLLDCSTILVSMLFAMGLFALFRGTYALPRRTRLAVMIGAVLSVAIVQSAFDLLFTGFVAHNLEARWLTLPQDLRSSYGAALNYTGVFAVNCALFQVAAGRQKALRQERELAHLRATAKQAELDAMRLKFNPHFLFNTLNAISAMVVTDRNPEAEQGLETLSSFLRASIESDPMAITSLEDQLQLVDHYLQLEEMRFGERLAVTVECADDVGDVAVPSLLIQPLVEAAIRDGVEPSSARVQIRIIASRDAGALQLRVSDDAPRTQMLEASLAAEAIRGRLRALYGAAASVIVRAGENGVETTLRMPMAA</sequence>
<feature type="transmembrane region" description="Helical" evidence="1">
    <location>
        <begin position="97"/>
        <end position="123"/>
    </location>
</feature>
<evidence type="ECO:0000313" key="3">
    <source>
        <dbReference type="EMBL" id="MDO6414918.1"/>
    </source>
</evidence>
<dbReference type="InterPro" id="IPR050640">
    <property type="entry name" value="Bact_2-comp_sensor_kinase"/>
</dbReference>
<dbReference type="Proteomes" id="UP001169764">
    <property type="component" value="Unassembled WGS sequence"/>
</dbReference>
<dbReference type="Pfam" id="PF06580">
    <property type="entry name" value="His_kinase"/>
    <property type="match status" value="1"/>
</dbReference>
<keyword evidence="1" id="KW-1133">Transmembrane helix</keyword>
<gene>
    <name evidence="3" type="ORF">Q4F19_11045</name>
</gene>
<keyword evidence="1" id="KW-0472">Membrane</keyword>
<evidence type="ECO:0000256" key="1">
    <source>
        <dbReference type="SAM" id="Phobius"/>
    </source>
</evidence>
<proteinExistence type="predicted"/>
<dbReference type="GO" id="GO:0016301">
    <property type="term" value="F:kinase activity"/>
    <property type="evidence" value="ECO:0007669"/>
    <property type="project" value="UniProtKB-KW"/>
</dbReference>
<keyword evidence="1" id="KW-0812">Transmembrane</keyword>
<reference evidence="3" key="1">
    <citation type="submission" date="2023-07" db="EMBL/GenBank/DDBJ databases">
        <authorList>
            <person name="Kim M."/>
        </authorList>
    </citation>
    <scope>NUCLEOTIDE SEQUENCE</scope>
    <source>
        <strain evidence="3">BIUV-7</strain>
    </source>
</reference>
<dbReference type="PANTHER" id="PTHR34220:SF7">
    <property type="entry name" value="SENSOR HISTIDINE KINASE YPDA"/>
    <property type="match status" value="1"/>
</dbReference>
<evidence type="ECO:0000259" key="2">
    <source>
        <dbReference type="Pfam" id="PF06580"/>
    </source>
</evidence>
<dbReference type="InterPro" id="IPR010559">
    <property type="entry name" value="Sig_transdc_His_kin_internal"/>
</dbReference>
<evidence type="ECO:0000313" key="4">
    <source>
        <dbReference type="Proteomes" id="UP001169764"/>
    </source>
</evidence>